<keyword evidence="3 9" id="KW-0963">Cytoplasm</keyword>
<dbReference type="GO" id="GO:0003908">
    <property type="term" value="F:methylated-DNA-[protein]-cysteine S-methyltransferase activity"/>
    <property type="evidence" value="ECO:0007669"/>
    <property type="project" value="UniProtKB-UniRule"/>
</dbReference>
<dbReference type="Gene3D" id="3.30.160.70">
    <property type="entry name" value="Methylated DNA-protein cysteine methyltransferase domain"/>
    <property type="match status" value="1"/>
</dbReference>
<evidence type="ECO:0000256" key="7">
    <source>
        <dbReference type="ARBA" id="ARBA00023204"/>
    </source>
</evidence>
<comment type="function">
    <text evidence="9">Involved in the cellular defense against the biological effects of O6-methylguanine (O6-MeG) and O4-methylthymine (O4-MeT) in DNA. Repairs the methylated nucleobase in DNA by stoichiometrically transferring the methyl group to a cysteine residue in the enzyme. This is a suicide reaction: the enzyme is irreversibly inactivated.</text>
</comment>
<reference evidence="12" key="1">
    <citation type="submission" date="2021-03" db="EMBL/GenBank/DDBJ databases">
        <title>Leucobacter chromiisoli sp. nov., isolated from chromium-containing soil of chemical plant.</title>
        <authorList>
            <person name="Xu Z."/>
        </authorList>
    </citation>
    <scope>NUCLEOTIDE SEQUENCE</scope>
    <source>
        <strain evidence="12">A2</strain>
    </source>
</reference>
<dbReference type="RefSeq" id="WP_208045600.1">
    <property type="nucleotide sequence ID" value="NZ_JAGDYL010000009.1"/>
</dbReference>
<protein>
    <recommendedName>
        <fullName evidence="9">Methylated-DNA--protein-cysteine methyltransferase</fullName>
        <ecNumber evidence="9">2.1.1.63</ecNumber>
    </recommendedName>
    <alternativeName>
        <fullName evidence="9">6-O-methylguanine-DNA methyltransferase</fullName>
        <shortName evidence="9">MGMT</shortName>
    </alternativeName>
    <alternativeName>
        <fullName evidence="9">O-6-methylguanine-DNA-alkyltransferase</fullName>
    </alternativeName>
</protein>
<evidence type="ECO:0000259" key="11">
    <source>
        <dbReference type="Pfam" id="PF02870"/>
    </source>
</evidence>
<proteinExistence type="inferred from homology"/>
<evidence type="ECO:0000256" key="5">
    <source>
        <dbReference type="ARBA" id="ARBA00022679"/>
    </source>
</evidence>
<evidence type="ECO:0000313" key="13">
    <source>
        <dbReference type="Proteomes" id="UP000664398"/>
    </source>
</evidence>
<organism evidence="12 13">
    <name type="scientific">Leucobacter ruminantium</name>
    <dbReference type="NCBI Taxonomy" id="1289170"/>
    <lineage>
        <taxon>Bacteria</taxon>
        <taxon>Bacillati</taxon>
        <taxon>Actinomycetota</taxon>
        <taxon>Actinomycetes</taxon>
        <taxon>Micrococcales</taxon>
        <taxon>Microbacteriaceae</taxon>
        <taxon>Leucobacter</taxon>
    </lineage>
</organism>
<evidence type="ECO:0000256" key="4">
    <source>
        <dbReference type="ARBA" id="ARBA00022603"/>
    </source>
</evidence>
<evidence type="ECO:0000256" key="2">
    <source>
        <dbReference type="ARBA" id="ARBA00008711"/>
    </source>
</evidence>
<dbReference type="PANTHER" id="PTHR10815:SF5">
    <property type="entry name" value="METHYLATED-DNA--PROTEIN-CYSTEINE METHYLTRANSFERASE"/>
    <property type="match status" value="1"/>
</dbReference>
<comment type="caution">
    <text evidence="12">The sequence shown here is derived from an EMBL/GenBank/DDBJ whole genome shotgun (WGS) entry which is preliminary data.</text>
</comment>
<dbReference type="EMBL" id="JAGDYL010000009">
    <property type="protein sequence ID" value="MBO1805120.1"/>
    <property type="molecule type" value="Genomic_DNA"/>
</dbReference>
<dbReference type="InterPro" id="IPR014048">
    <property type="entry name" value="MethylDNA_cys_MeTrfase_DNA-bd"/>
</dbReference>
<evidence type="ECO:0000313" key="12">
    <source>
        <dbReference type="EMBL" id="MBO1805120.1"/>
    </source>
</evidence>
<dbReference type="InterPro" id="IPR036217">
    <property type="entry name" value="MethylDNA_cys_MeTrfase_DNAb"/>
</dbReference>
<dbReference type="GO" id="GO:0032259">
    <property type="term" value="P:methylation"/>
    <property type="evidence" value="ECO:0007669"/>
    <property type="project" value="UniProtKB-KW"/>
</dbReference>
<dbReference type="AlphaFoldDB" id="A0A939LUN7"/>
<dbReference type="SUPFAM" id="SSF53155">
    <property type="entry name" value="Methylated DNA-protein cysteine methyltransferase domain"/>
    <property type="match status" value="1"/>
</dbReference>
<dbReference type="InterPro" id="IPR001497">
    <property type="entry name" value="MethylDNA_cys_MeTrfase_AS"/>
</dbReference>
<dbReference type="InterPro" id="IPR036631">
    <property type="entry name" value="MGMT_N_sf"/>
</dbReference>
<comment type="similarity">
    <text evidence="2 9">Belongs to the MGMT family.</text>
</comment>
<keyword evidence="13" id="KW-1185">Reference proteome</keyword>
<keyword evidence="5 9" id="KW-0808">Transferase</keyword>
<name>A0A939LUN7_9MICO</name>
<dbReference type="Gene3D" id="1.10.10.10">
    <property type="entry name" value="Winged helix-like DNA-binding domain superfamily/Winged helix DNA-binding domain"/>
    <property type="match status" value="1"/>
</dbReference>
<dbReference type="InterPro" id="IPR023546">
    <property type="entry name" value="MGMT"/>
</dbReference>
<evidence type="ECO:0000256" key="1">
    <source>
        <dbReference type="ARBA" id="ARBA00001286"/>
    </source>
</evidence>
<dbReference type="FunFam" id="1.10.10.10:FF:000214">
    <property type="entry name" value="Methylated-DNA--protein-cysteine methyltransferase"/>
    <property type="match status" value="1"/>
</dbReference>
<dbReference type="SUPFAM" id="SSF46767">
    <property type="entry name" value="Methylated DNA-protein cysteine methyltransferase, C-terminal domain"/>
    <property type="match status" value="1"/>
</dbReference>
<comment type="subcellular location">
    <subcellularLocation>
        <location evidence="9">Cytoplasm</location>
    </subcellularLocation>
</comment>
<sequence>MTVRHGRFRSALGELLIVAEGDALTGLYFENHKYPPAADGIGEDIGAELGGDATTTGAEPATADPVLGAAARQLREYLAGERTRFDIPLAPQGDAFSQRVWEILCEIPSGETTTYGAIAQRVGGRGLAQRVGQAVGHNPVSIIIPCHRVLGADGSLTGYAGGLDRKRALLALEEPPAEDAGRLF</sequence>
<dbReference type="InterPro" id="IPR036388">
    <property type="entry name" value="WH-like_DNA-bd_sf"/>
</dbReference>
<dbReference type="Pfam" id="PF02870">
    <property type="entry name" value="Methyltransf_1N"/>
    <property type="match status" value="1"/>
</dbReference>
<dbReference type="EC" id="2.1.1.63" evidence="9"/>
<keyword evidence="4 9" id="KW-0489">Methyltransferase</keyword>
<comment type="miscellaneous">
    <text evidence="9">This enzyme catalyzes only one turnover and therefore is not strictly catalytic. According to one definition, an enzyme is a biocatalyst that acts repeatedly and over many reaction cycles.</text>
</comment>
<dbReference type="HAMAP" id="MF_00772">
    <property type="entry name" value="OGT"/>
    <property type="match status" value="1"/>
</dbReference>
<dbReference type="InterPro" id="IPR008332">
    <property type="entry name" value="MethylG_MeTrfase_N"/>
</dbReference>
<dbReference type="GO" id="GO:0005737">
    <property type="term" value="C:cytoplasm"/>
    <property type="evidence" value="ECO:0007669"/>
    <property type="project" value="UniProtKB-SubCell"/>
</dbReference>
<keyword evidence="7 9" id="KW-0234">DNA repair</keyword>
<dbReference type="PANTHER" id="PTHR10815">
    <property type="entry name" value="METHYLATED-DNA--PROTEIN-CYSTEINE METHYLTRANSFERASE"/>
    <property type="match status" value="1"/>
</dbReference>
<dbReference type="Proteomes" id="UP000664398">
    <property type="component" value="Unassembled WGS sequence"/>
</dbReference>
<comment type="catalytic activity">
    <reaction evidence="8 9">
        <text>a 6-O-methyl-2'-deoxyguanosine in DNA + L-cysteinyl-[protein] = S-methyl-L-cysteinyl-[protein] + a 2'-deoxyguanosine in DNA</text>
        <dbReference type="Rhea" id="RHEA:24000"/>
        <dbReference type="Rhea" id="RHEA-COMP:10131"/>
        <dbReference type="Rhea" id="RHEA-COMP:10132"/>
        <dbReference type="Rhea" id="RHEA-COMP:11367"/>
        <dbReference type="Rhea" id="RHEA-COMP:11368"/>
        <dbReference type="ChEBI" id="CHEBI:29950"/>
        <dbReference type="ChEBI" id="CHEBI:82612"/>
        <dbReference type="ChEBI" id="CHEBI:85445"/>
        <dbReference type="ChEBI" id="CHEBI:85448"/>
        <dbReference type="EC" id="2.1.1.63"/>
    </reaction>
</comment>
<keyword evidence="6 9" id="KW-0227">DNA damage</keyword>
<gene>
    <name evidence="12" type="ORF">J4H91_07275</name>
</gene>
<dbReference type="NCBIfam" id="TIGR00589">
    <property type="entry name" value="ogt"/>
    <property type="match status" value="1"/>
</dbReference>
<accession>A0A939LUN7</accession>
<evidence type="ECO:0000256" key="8">
    <source>
        <dbReference type="ARBA" id="ARBA00049348"/>
    </source>
</evidence>
<dbReference type="CDD" id="cd06445">
    <property type="entry name" value="ATase"/>
    <property type="match status" value="1"/>
</dbReference>
<comment type="catalytic activity">
    <reaction evidence="1 9">
        <text>a 4-O-methyl-thymidine in DNA + L-cysteinyl-[protein] = a thymidine in DNA + S-methyl-L-cysteinyl-[protein]</text>
        <dbReference type="Rhea" id="RHEA:53428"/>
        <dbReference type="Rhea" id="RHEA-COMP:10131"/>
        <dbReference type="Rhea" id="RHEA-COMP:10132"/>
        <dbReference type="Rhea" id="RHEA-COMP:13555"/>
        <dbReference type="Rhea" id="RHEA-COMP:13556"/>
        <dbReference type="ChEBI" id="CHEBI:29950"/>
        <dbReference type="ChEBI" id="CHEBI:82612"/>
        <dbReference type="ChEBI" id="CHEBI:137386"/>
        <dbReference type="ChEBI" id="CHEBI:137387"/>
        <dbReference type="EC" id="2.1.1.63"/>
    </reaction>
</comment>
<dbReference type="GO" id="GO:0006307">
    <property type="term" value="P:DNA alkylation repair"/>
    <property type="evidence" value="ECO:0007669"/>
    <property type="project" value="UniProtKB-UniRule"/>
</dbReference>
<dbReference type="Pfam" id="PF01035">
    <property type="entry name" value="DNA_binding_1"/>
    <property type="match status" value="1"/>
</dbReference>
<dbReference type="PROSITE" id="PS00374">
    <property type="entry name" value="MGMT"/>
    <property type="match status" value="1"/>
</dbReference>
<feature type="domain" description="Methylguanine DNA methyltransferase ribonuclease-like" evidence="11">
    <location>
        <begin position="4"/>
        <end position="91"/>
    </location>
</feature>
<evidence type="ECO:0000259" key="10">
    <source>
        <dbReference type="Pfam" id="PF01035"/>
    </source>
</evidence>
<evidence type="ECO:0000256" key="6">
    <source>
        <dbReference type="ARBA" id="ARBA00022763"/>
    </source>
</evidence>
<evidence type="ECO:0000256" key="9">
    <source>
        <dbReference type="HAMAP-Rule" id="MF_00772"/>
    </source>
</evidence>
<feature type="domain" description="Methylated-DNA-[protein]-cysteine S-methyltransferase DNA binding" evidence="10">
    <location>
        <begin position="95"/>
        <end position="174"/>
    </location>
</feature>
<evidence type="ECO:0000256" key="3">
    <source>
        <dbReference type="ARBA" id="ARBA00022490"/>
    </source>
</evidence>
<feature type="active site" description="Nucleophile; methyl group acceptor" evidence="9">
    <location>
        <position position="146"/>
    </location>
</feature>